<organism evidence="1 2">
    <name type="scientific">Pseudomonas fluorescens</name>
    <dbReference type="NCBI Taxonomy" id="294"/>
    <lineage>
        <taxon>Bacteria</taxon>
        <taxon>Pseudomonadati</taxon>
        <taxon>Pseudomonadota</taxon>
        <taxon>Gammaproteobacteria</taxon>
        <taxon>Pseudomonadales</taxon>
        <taxon>Pseudomonadaceae</taxon>
        <taxon>Pseudomonas</taxon>
    </lineage>
</organism>
<name>A0A166QZ68_PSEFL</name>
<comment type="caution">
    <text evidence="1">The sequence shown here is derived from an EMBL/GenBank/DDBJ whole genome shotgun (WGS) entry which is preliminary data.</text>
</comment>
<dbReference type="Proteomes" id="UP000076489">
    <property type="component" value="Unassembled WGS sequence"/>
</dbReference>
<protein>
    <submittedName>
        <fullName evidence="1">Uncharacterized protein</fullName>
    </submittedName>
</protein>
<dbReference type="AlphaFoldDB" id="A0A166QZ68"/>
<gene>
    <name evidence="1" type="ORF">A1D17_01145</name>
</gene>
<evidence type="ECO:0000313" key="2">
    <source>
        <dbReference type="Proteomes" id="UP000076489"/>
    </source>
</evidence>
<sequence length="125" mass="14059">MAAHSLKLDSDMSINHKKPSELLPAPVLPVAYGDNVFIEDVIAGARVDIELNRNVYPGTQVTLEYMVGKTLNRLVIPLQEGRASFLIPARAFFNSLWAGGMQMRYWVDDPFHKSEVLDLGVSMRW</sequence>
<reference evidence="2" key="1">
    <citation type="submission" date="2016-03" db="EMBL/GenBank/DDBJ databases">
        <authorList>
            <person name="Ray J."/>
            <person name="Price M."/>
            <person name="Deutschbauer A."/>
        </authorList>
    </citation>
    <scope>NUCLEOTIDE SEQUENCE [LARGE SCALE GENOMIC DNA]</scope>
    <source>
        <strain evidence="2">FW300-N1B4</strain>
    </source>
</reference>
<reference evidence="1 2" key="2">
    <citation type="journal article" date="2018" name="Nature">
        <title>Mutant phenotypes for thousands of bacterial genes of unknown function.</title>
        <authorList>
            <person name="Price M.N."/>
            <person name="Wetmore K.M."/>
            <person name="Waters R.J."/>
            <person name="Callaghan M."/>
            <person name="Ray J."/>
            <person name="Liu H."/>
            <person name="Kuehl J.V."/>
            <person name="Melnyk R.A."/>
            <person name="Lamson J.S."/>
            <person name="Suh Y."/>
            <person name="Carlson H.K."/>
            <person name="Esquivel Z."/>
            <person name="Sadeeshkumar H."/>
            <person name="Chakraborty R."/>
            <person name="Zane G.M."/>
            <person name="Rubin B.E."/>
            <person name="Wall J.D."/>
            <person name="Visel A."/>
            <person name="Bristow J."/>
            <person name="Blow M.J."/>
            <person name="Arkin A.P."/>
            <person name="Deutschbauer A.M."/>
        </authorList>
    </citation>
    <scope>NUCLEOTIDE SEQUENCE [LARGE SCALE GENOMIC DNA]</scope>
    <source>
        <strain evidence="1 2">FW300-N1B4</strain>
    </source>
</reference>
<dbReference type="EMBL" id="LUKJ01000001">
    <property type="protein sequence ID" value="KZN21070.1"/>
    <property type="molecule type" value="Genomic_DNA"/>
</dbReference>
<accession>A0A166QZ68</accession>
<proteinExistence type="predicted"/>
<evidence type="ECO:0000313" key="1">
    <source>
        <dbReference type="EMBL" id="KZN21070.1"/>
    </source>
</evidence>